<dbReference type="AlphaFoldDB" id="A0A2N9AI39"/>
<protein>
    <submittedName>
        <fullName evidence="2">Uncharacterized protein</fullName>
    </submittedName>
</protein>
<dbReference type="Proteomes" id="UP000233769">
    <property type="component" value="Chromosome tk0001"/>
</dbReference>
<proteinExistence type="predicted"/>
<evidence type="ECO:0000313" key="2">
    <source>
        <dbReference type="EMBL" id="SOR26830.1"/>
    </source>
</evidence>
<evidence type="ECO:0000256" key="1">
    <source>
        <dbReference type="SAM" id="MobiDB-lite"/>
    </source>
</evidence>
<dbReference type="EMBL" id="LT962688">
    <property type="protein sequence ID" value="SOR26830.1"/>
    <property type="molecule type" value="Genomic_DNA"/>
</dbReference>
<name>A0A2N9AI39_METEX</name>
<evidence type="ECO:0000313" key="3">
    <source>
        <dbReference type="Proteomes" id="UP000233769"/>
    </source>
</evidence>
<gene>
    <name evidence="2" type="ORF">TK0001_0228</name>
</gene>
<feature type="compositionally biased region" description="Basic and acidic residues" evidence="1">
    <location>
        <begin position="290"/>
        <end position="307"/>
    </location>
</feature>
<feature type="compositionally biased region" description="Basic and acidic residues" evidence="1">
    <location>
        <begin position="263"/>
        <end position="281"/>
    </location>
</feature>
<reference evidence="3" key="1">
    <citation type="submission" date="2017-10" db="EMBL/GenBank/DDBJ databases">
        <authorList>
            <person name="Regsiter A."/>
            <person name="William W."/>
        </authorList>
    </citation>
    <scope>NUCLEOTIDE SEQUENCE [LARGE SCALE GENOMIC DNA]</scope>
</reference>
<organism evidence="2 3">
    <name type="scientific">Methylorubrum extorquens</name>
    <name type="common">Methylobacterium dichloromethanicum</name>
    <name type="synonym">Methylobacterium extorquens</name>
    <dbReference type="NCBI Taxonomy" id="408"/>
    <lineage>
        <taxon>Bacteria</taxon>
        <taxon>Pseudomonadati</taxon>
        <taxon>Pseudomonadota</taxon>
        <taxon>Alphaproteobacteria</taxon>
        <taxon>Hyphomicrobiales</taxon>
        <taxon>Methylobacteriaceae</taxon>
        <taxon>Methylorubrum</taxon>
    </lineage>
</organism>
<feature type="region of interest" description="Disordered" evidence="1">
    <location>
        <begin position="222"/>
        <end position="331"/>
    </location>
</feature>
<sequence length="341" mass="36233">MATLRDNQAAAGIEILPDEGRVRIAAVARLEAETGERLTSLSVLVDALKGQIDLYGSVQGKDVSGLVTDINAVRVRLDAVAATVSTLATSAQFDGVSARLGTAEQTITAQGAAIEQRATLAAVNAQGTLLTTAMTRISAAEGSIRNVVTAAGTSAVDLPLMVGTLAQMLDYLGEQTGGLYEHVARAETATSANFDEAGRAVAEVSTRLLTFQGDTAAQFVDVTPGDRRQRRGSCAEPDVTFGADRQGRSRRHVGDPGAGRGRRGADDPHRRGGVTDRDRGGAARYGGADARQRDQRSFEPPDQRHEPGWFVRGRNHHPRSSDHGQLQQRRLAVSGHIRALW</sequence>
<accession>A0A2N9AI39</accession>